<evidence type="ECO:0000256" key="1">
    <source>
        <dbReference type="ARBA" id="ARBA00004240"/>
    </source>
</evidence>
<dbReference type="Proteomes" id="UP000232875">
    <property type="component" value="Unassembled WGS sequence"/>
</dbReference>
<dbReference type="GO" id="GO:0051787">
    <property type="term" value="F:misfolded protein binding"/>
    <property type="evidence" value="ECO:0007669"/>
    <property type="project" value="TreeGrafter"/>
</dbReference>
<dbReference type="PRINTS" id="PR00625">
    <property type="entry name" value="JDOMAIN"/>
</dbReference>
<dbReference type="GO" id="GO:0005783">
    <property type="term" value="C:endoplasmic reticulum"/>
    <property type="evidence" value="ECO:0007669"/>
    <property type="project" value="UniProtKB-SubCell"/>
</dbReference>
<feature type="compositionally biased region" description="Polar residues" evidence="4">
    <location>
        <begin position="501"/>
        <end position="511"/>
    </location>
</feature>
<accession>A0A2N1J6X7</accession>
<dbReference type="STRING" id="2020962.A0A2N1J6X7"/>
<sequence length="545" mass="60966">MARQFFWQLALAVYVSIVLICKVTVVHADTAAGHGDWLRKANAALSSYDYVSALEAFDEAIEQDPHSYLTYFRRSTAQQALGRTAAALADLQATISRNPSFAKAYLQEARIHLKEGDFALALDALKRLSKHPDKEAAIDVSQAKELEAQAKHGKDLEKKLSKLAKGGAAKAEECASVASTLLKLAPNHLSARSHRAQCEAERGNLDEAFVDWTRQSALTSSPLLQLRLSLIAYYILGMRDSQMQDAGVRHIKACLHNDPDNKSCIRAYKLLRKIEKALNKARLHMENGKWVATISALKGPKLGAPTILEDVEQVLQQAQKPQPPYDEPLLPATIKNPAEKSELVFEIHSLYCKAYSEQHLFKKAMHFCDKVLARNPDDRIALAAKGEDHLANGRYNEAVQILSRAFELSGNADRDLYQRLAKAQKLLKQSNSKDYYKVLGVARDADERTIKKAYRRLAREHHPDKGGSQEKMAEINEAFGVLNDSELRERYNQGDDPNDPLGSQDQHSQAFHYSGGGHPFSQFFQNDAFHQFAQGQSGQQYHFSF</sequence>
<dbReference type="Gene3D" id="1.10.287.110">
    <property type="entry name" value="DnaJ domain"/>
    <property type="match status" value="1"/>
</dbReference>
<evidence type="ECO:0000256" key="4">
    <source>
        <dbReference type="SAM" id="MobiDB-lite"/>
    </source>
</evidence>
<dbReference type="PANTHER" id="PTHR44140">
    <property type="entry name" value="LD25575P"/>
    <property type="match status" value="1"/>
</dbReference>
<gene>
    <name evidence="7" type="ORF">MVES_003800</name>
</gene>
<organism evidence="7 8">
    <name type="scientific">Malassezia vespertilionis</name>
    <dbReference type="NCBI Taxonomy" id="2020962"/>
    <lineage>
        <taxon>Eukaryota</taxon>
        <taxon>Fungi</taxon>
        <taxon>Dikarya</taxon>
        <taxon>Basidiomycota</taxon>
        <taxon>Ustilaginomycotina</taxon>
        <taxon>Malasseziomycetes</taxon>
        <taxon>Malasseziales</taxon>
        <taxon>Malasseziaceae</taxon>
        <taxon>Malassezia</taxon>
    </lineage>
</organism>
<evidence type="ECO:0000259" key="6">
    <source>
        <dbReference type="PROSITE" id="PS50076"/>
    </source>
</evidence>
<evidence type="ECO:0000313" key="7">
    <source>
        <dbReference type="EMBL" id="PKI82294.1"/>
    </source>
</evidence>
<evidence type="ECO:0000256" key="3">
    <source>
        <dbReference type="ARBA" id="ARBA00022824"/>
    </source>
</evidence>
<keyword evidence="3" id="KW-0256">Endoplasmic reticulum</keyword>
<dbReference type="SUPFAM" id="SSF48452">
    <property type="entry name" value="TPR-like"/>
    <property type="match status" value="2"/>
</dbReference>
<dbReference type="InterPro" id="IPR001623">
    <property type="entry name" value="DnaJ_domain"/>
</dbReference>
<feature type="region of interest" description="Disordered" evidence="4">
    <location>
        <begin position="489"/>
        <end position="516"/>
    </location>
</feature>
<name>A0A2N1J6X7_9BASI</name>
<dbReference type="InterPro" id="IPR036869">
    <property type="entry name" value="J_dom_sf"/>
</dbReference>
<dbReference type="SMART" id="SM00028">
    <property type="entry name" value="TPR"/>
    <property type="match status" value="6"/>
</dbReference>
<dbReference type="InterPro" id="IPR051727">
    <property type="entry name" value="DnaJ_C3_Co-chaperones"/>
</dbReference>
<dbReference type="OrthoDB" id="1726119at2759"/>
<feature type="chain" id="PRO_5014612358" description="J domain-containing protein" evidence="5">
    <location>
        <begin position="29"/>
        <end position="545"/>
    </location>
</feature>
<evidence type="ECO:0000256" key="2">
    <source>
        <dbReference type="ARBA" id="ARBA00022729"/>
    </source>
</evidence>
<dbReference type="InterPro" id="IPR019734">
    <property type="entry name" value="TPR_rpt"/>
</dbReference>
<keyword evidence="2 5" id="KW-0732">Signal</keyword>
<dbReference type="EMBL" id="KZ454997">
    <property type="protein sequence ID" value="PKI82294.1"/>
    <property type="molecule type" value="Genomic_DNA"/>
</dbReference>
<evidence type="ECO:0000256" key="5">
    <source>
        <dbReference type="SAM" id="SignalP"/>
    </source>
</evidence>
<dbReference type="InterPro" id="IPR011990">
    <property type="entry name" value="TPR-like_helical_dom_sf"/>
</dbReference>
<protein>
    <recommendedName>
        <fullName evidence="6">J domain-containing protein</fullName>
    </recommendedName>
</protein>
<evidence type="ECO:0000313" key="8">
    <source>
        <dbReference type="Proteomes" id="UP000232875"/>
    </source>
</evidence>
<dbReference type="AlphaFoldDB" id="A0A2N1J6X7"/>
<comment type="subcellular location">
    <subcellularLocation>
        <location evidence="1">Endoplasmic reticulum</location>
    </subcellularLocation>
</comment>
<dbReference type="Gene3D" id="1.25.40.10">
    <property type="entry name" value="Tetratricopeptide repeat domain"/>
    <property type="match status" value="1"/>
</dbReference>
<feature type="signal peptide" evidence="5">
    <location>
        <begin position="1"/>
        <end position="28"/>
    </location>
</feature>
<dbReference type="GO" id="GO:0051087">
    <property type="term" value="F:protein-folding chaperone binding"/>
    <property type="evidence" value="ECO:0007669"/>
    <property type="project" value="TreeGrafter"/>
</dbReference>
<keyword evidence="8" id="KW-1185">Reference proteome</keyword>
<dbReference type="CDD" id="cd06257">
    <property type="entry name" value="DnaJ"/>
    <property type="match status" value="1"/>
</dbReference>
<reference evidence="7 8" key="1">
    <citation type="submission" date="2017-10" db="EMBL/GenBank/DDBJ databases">
        <title>A novel species of cold-tolerant Malassezia isolated from bats.</title>
        <authorList>
            <person name="Lorch J.M."/>
            <person name="Palmer J.M."/>
            <person name="Vanderwolf K.J."/>
            <person name="Schmidt K.Z."/>
            <person name="Verant M.L."/>
            <person name="Weller T.J."/>
            <person name="Blehert D.S."/>
        </authorList>
    </citation>
    <scope>NUCLEOTIDE SEQUENCE [LARGE SCALE GENOMIC DNA]</scope>
    <source>
        <strain evidence="7 8">NWHC:44797-103</strain>
    </source>
</reference>
<dbReference type="PANTHER" id="PTHR44140:SF2">
    <property type="entry name" value="LD25575P"/>
    <property type="match status" value="1"/>
</dbReference>
<dbReference type="GO" id="GO:0034975">
    <property type="term" value="P:protein folding in endoplasmic reticulum"/>
    <property type="evidence" value="ECO:0007669"/>
    <property type="project" value="TreeGrafter"/>
</dbReference>
<dbReference type="PROSITE" id="PS50076">
    <property type="entry name" value="DNAJ_2"/>
    <property type="match status" value="1"/>
</dbReference>
<dbReference type="SMART" id="SM00271">
    <property type="entry name" value="DnaJ"/>
    <property type="match status" value="1"/>
</dbReference>
<dbReference type="Pfam" id="PF13432">
    <property type="entry name" value="TPR_16"/>
    <property type="match status" value="1"/>
</dbReference>
<feature type="domain" description="J" evidence="6">
    <location>
        <begin position="434"/>
        <end position="495"/>
    </location>
</feature>
<dbReference type="Pfam" id="PF00226">
    <property type="entry name" value="DnaJ"/>
    <property type="match status" value="1"/>
</dbReference>
<dbReference type="SUPFAM" id="SSF46565">
    <property type="entry name" value="Chaperone J-domain"/>
    <property type="match status" value="1"/>
</dbReference>
<proteinExistence type="predicted"/>